<dbReference type="PROSITE" id="PS00687">
    <property type="entry name" value="ALDEHYDE_DEHYDR_GLU"/>
    <property type="match status" value="1"/>
</dbReference>
<evidence type="ECO:0000313" key="7">
    <source>
        <dbReference type="Proteomes" id="UP000239434"/>
    </source>
</evidence>
<keyword evidence="7" id="KW-1185">Reference proteome</keyword>
<dbReference type="FunFam" id="3.40.309.10:FF:000009">
    <property type="entry name" value="Aldehyde dehydrogenase A"/>
    <property type="match status" value="1"/>
</dbReference>
<comment type="similarity">
    <text evidence="1 4">Belongs to the aldehyde dehydrogenase family.</text>
</comment>
<feature type="active site" evidence="3">
    <location>
        <position position="234"/>
    </location>
</feature>
<name>A0A2S9IQA6_9HYPH</name>
<protein>
    <submittedName>
        <fullName evidence="6">Aldehyde dehydrogenase</fullName>
    </submittedName>
</protein>
<reference evidence="6 7" key="1">
    <citation type="submission" date="2018-02" db="EMBL/GenBank/DDBJ databases">
        <title>The draft genome of Phyllobacterium sp. 1N-3.</title>
        <authorList>
            <person name="Liu L."/>
            <person name="Li L."/>
            <person name="Zhang X."/>
            <person name="Wang T."/>
            <person name="Liang L."/>
        </authorList>
    </citation>
    <scope>NUCLEOTIDE SEQUENCE [LARGE SCALE GENOMIC DNA]</scope>
    <source>
        <strain evidence="6 7">1N-3</strain>
    </source>
</reference>
<dbReference type="PANTHER" id="PTHR11699">
    <property type="entry name" value="ALDEHYDE DEHYDROGENASE-RELATED"/>
    <property type="match status" value="1"/>
</dbReference>
<accession>A0A2S9IQA6</accession>
<evidence type="ECO:0000256" key="4">
    <source>
        <dbReference type="RuleBase" id="RU003345"/>
    </source>
</evidence>
<evidence type="ECO:0000313" key="6">
    <source>
        <dbReference type="EMBL" id="PRD42700.1"/>
    </source>
</evidence>
<dbReference type="AlphaFoldDB" id="A0A2S9IQA6"/>
<evidence type="ECO:0000256" key="1">
    <source>
        <dbReference type="ARBA" id="ARBA00009986"/>
    </source>
</evidence>
<dbReference type="CDD" id="cd07102">
    <property type="entry name" value="ALDH_EDX86601"/>
    <property type="match status" value="1"/>
</dbReference>
<dbReference type="GO" id="GO:0016620">
    <property type="term" value="F:oxidoreductase activity, acting on the aldehyde or oxo group of donors, NAD or NADP as acceptor"/>
    <property type="evidence" value="ECO:0007669"/>
    <property type="project" value="InterPro"/>
</dbReference>
<sequence length="465" mass="50669">MTETVKIVSPIDGSIYAERPVASDKSLDAAVEAARKAQGPWAETPMLERGRYCLAALEALIAMNDEIVPELSWQMGRPVRYGGEKGGLEERTRYMVQIAEDALKPVIAPLISNDRPGFRRYVKHVPLGIVMVIAPWNYPYLTAINTIMPALIAGNTVLLKHAAQTLLAGERFQQAFDKAGLPKGVFQNIVLNHGQTERLLASGRIDHVNFTGSVGGGKAIEKAAAGTFMTLGLELGGKDPAYVLPDADLDHAVANLVDGAFFNTGQCCCGIERIYVHEDVYDKFVDGFIDLTRQYVIGNPLDQATTMGPMAQTRFADLIREQKAEAQHLGAKAHIDMRLAEDRPGSPYLAPDVLTNVDHQMSVMREESFGPIVGIMKVRGDEEALALMNDSPYGLTASLWTADTDHAALLGDRIETGTVFMNRCDYLDPALVWTGVKDTGKGAALSAIGFANLTRPKSYHLRETI</sequence>
<dbReference type="PROSITE" id="PS00070">
    <property type="entry name" value="ALDEHYDE_DEHYDR_CYS"/>
    <property type="match status" value="1"/>
</dbReference>
<proteinExistence type="inferred from homology"/>
<dbReference type="InterPro" id="IPR016162">
    <property type="entry name" value="Ald_DH_N"/>
</dbReference>
<comment type="caution">
    <text evidence="6">The sequence shown here is derived from an EMBL/GenBank/DDBJ whole genome shotgun (WGS) entry which is preliminary data.</text>
</comment>
<dbReference type="SUPFAM" id="SSF53720">
    <property type="entry name" value="ALDH-like"/>
    <property type="match status" value="1"/>
</dbReference>
<evidence type="ECO:0000256" key="2">
    <source>
        <dbReference type="ARBA" id="ARBA00023002"/>
    </source>
</evidence>
<dbReference type="Gene3D" id="3.40.605.10">
    <property type="entry name" value="Aldehyde Dehydrogenase, Chain A, domain 1"/>
    <property type="match status" value="1"/>
</dbReference>
<dbReference type="InterPro" id="IPR029510">
    <property type="entry name" value="Ald_DH_CS_GLU"/>
</dbReference>
<dbReference type="InterPro" id="IPR016160">
    <property type="entry name" value="Ald_DH_CS_CYS"/>
</dbReference>
<feature type="domain" description="Aldehyde dehydrogenase" evidence="5">
    <location>
        <begin position="3"/>
        <end position="458"/>
    </location>
</feature>
<dbReference type="InterPro" id="IPR016163">
    <property type="entry name" value="Ald_DH_C"/>
</dbReference>
<dbReference type="RefSeq" id="WP_105742720.1">
    <property type="nucleotide sequence ID" value="NZ_PVBR01000010.1"/>
</dbReference>
<dbReference type="InterPro" id="IPR015590">
    <property type="entry name" value="Aldehyde_DH_dom"/>
</dbReference>
<dbReference type="Pfam" id="PF00171">
    <property type="entry name" value="Aldedh"/>
    <property type="match status" value="1"/>
</dbReference>
<dbReference type="EMBL" id="PVBR01000010">
    <property type="protein sequence ID" value="PRD42700.1"/>
    <property type="molecule type" value="Genomic_DNA"/>
</dbReference>
<evidence type="ECO:0000259" key="5">
    <source>
        <dbReference type="Pfam" id="PF00171"/>
    </source>
</evidence>
<evidence type="ECO:0000256" key="3">
    <source>
        <dbReference type="PROSITE-ProRule" id="PRU10007"/>
    </source>
</evidence>
<organism evidence="6 7">
    <name type="scientific">Phyllobacterium phragmitis</name>
    <dbReference type="NCBI Taxonomy" id="2670329"/>
    <lineage>
        <taxon>Bacteria</taxon>
        <taxon>Pseudomonadati</taxon>
        <taxon>Pseudomonadota</taxon>
        <taxon>Alphaproteobacteria</taxon>
        <taxon>Hyphomicrobiales</taxon>
        <taxon>Phyllobacteriaceae</taxon>
        <taxon>Phyllobacterium</taxon>
    </lineage>
</organism>
<gene>
    <name evidence="6" type="ORF">C5748_14855</name>
</gene>
<keyword evidence="2 4" id="KW-0560">Oxidoreductase</keyword>
<dbReference type="InterPro" id="IPR016161">
    <property type="entry name" value="Ald_DH/histidinol_DH"/>
</dbReference>
<dbReference type="Gene3D" id="3.40.309.10">
    <property type="entry name" value="Aldehyde Dehydrogenase, Chain A, domain 2"/>
    <property type="match status" value="1"/>
</dbReference>
<dbReference type="Proteomes" id="UP000239434">
    <property type="component" value="Unassembled WGS sequence"/>
</dbReference>